<evidence type="ECO:0000313" key="1">
    <source>
        <dbReference type="EMBL" id="TKA63779.1"/>
    </source>
</evidence>
<proteinExistence type="predicted"/>
<evidence type="ECO:0000313" key="2">
    <source>
        <dbReference type="Proteomes" id="UP000309340"/>
    </source>
</evidence>
<keyword evidence="2" id="KW-1185">Reference proteome</keyword>
<reference evidence="1 2" key="1">
    <citation type="submission" date="2017-03" db="EMBL/GenBank/DDBJ databases">
        <title>Genomes of endolithic fungi from Antarctica.</title>
        <authorList>
            <person name="Coleine C."/>
            <person name="Masonjones S."/>
            <person name="Stajich J.E."/>
        </authorList>
    </citation>
    <scope>NUCLEOTIDE SEQUENCE [LARGE SCALE GENOMIC DNA]</scope>
    <source>
        <strain evidence="1 2">CCFEE 5184</strain>
    </source>
</reference>
<dbReference type="AlphaFoldDB" id="A0A4V5NDQ9"/>
<comment type="caution">
    <text evidence="1">The sequence shown here is derived from an EMBL/GenBank/DDBJ whole genome shotgun (WGS) entry which is preliminary data.</text>
</comment>
<sequence>MQNEPGIAPPLLVSAINAHITRRNVIVSRQHDCLSLMTPLVNCSALNATSWGGGRLEPGLRLPETNLPHLDQATAYLSTNSDRSRASDYMYLTWSKDALREYEEAAQSQPCRLGSWVCRYWPSPSQRLLSYALSLFTLSLSTTNDTLRYNGPPIRAAKHEVSAIVAQLRNTRTTQLHRALHQLAAISGLQALDTAIYIDAADELLRQDGAHRIRTRAEATKAIQRESDRLQALWVVYVTYEALLRRALERLTALETWLINLAAAVRVAKQAVARLDHHAPPDAIAQEMKATIAAFDSAQSARPLPLEMSAADHDDDERAVLRAILSTMLGPLPREEAATSPILAPGGVCLWTLSTQGQGRRSLEVAMEMECCPAWREWHRSGVKEFVFFPYEMARTGPD</sequence>
<organism evidence="1 2">
    <name type="scientific">Friedmanniomyces simplex</name>
    <dbReference type="NCBI Taxonomy" id="329884"/>
    <lineage>
        <taxon>Eukaryota</taxon>
        <taxon>Fungi</taxon>
        <taxon>Dikarya</taxon>
        <taxon>Ascomycota</taxon>
        <taxon>Pezizomycotina</taxon>
        <taxon>Dothideomycetes</taxon>
        <taxon>Dothideomycetidae</taxon>
        <taxon>Mycosphaerellales</taxon>
        <taxon>Teratosphaeriaceae</taxon>
        <taxon>Friedmanniomyces</taxon>
    </lineage>
</organism>
<dbReference type="Proteomes" id="UP000309340">
    <property type="component" value="Unassembled WGS sequence"/>
</dbReference>
<protein>
    <submittedName>
        <fullName evidence="1">Uncharacterized protein</fullName>
    </submittedName>
</protein>
<gene>
    <name evidence="1" type="ORF">B0A55_13662</name>
</gene>
<accession>A0A4V5NDQ9</accession>
<name>A0A4V5NDQ9_9PEZI</name>
<dbReference type="EMBL" id="NAJQ01000910">
    <property type="protein sequence ID" value="TKA63779.1"/>
    <property type="molecule type" value="Genomic_DNA"/>
</dbReference>